<dbReference type="Proteomes" id="UP000631421">
    <property type="component" value="Unassembled WGS sequence"/>
</dbReference>
<comment type="caution">
    <text evidence="2">The sequence shown here is derived from an EMBL/GenBank/DDBJ whole genome shotgun (WGS) entry which is preliminary data.</text>
</comment>
<evidence type="ECO:0000313" key="3">
    <source>
        <dbReference type="Proteomes" id="UP000631421"/>
    </source>
</evidence>
<evidence type="ECO:0000313" key="2">
    <source>
        <dbReference type="EMBL" id="MBD2151443.1"/>
    </source>
</evidence>
<dbReference type="SUPFAM" id="SSF88723">
    <property type="entry name" value="PIN domain-like"/>
    <property type="match status" value="1"/>
</dbReference>
<dbReference type="CDD" id="cd09872">
    <property type="entry name" value="PIN_Sll0205-like"/>
    <property type="match status" value="1"/>
</dbReference>
<feature type="domain" description="PIN" evidence="1">
    <location>
        <begin position="4"/>
        <end position="128"/>
    </location>
</feature>
<accession>A0A926Z744</accession>
<gene>
    <name evidence="2" type="ORF">H6F44_15130</name>
</gene>
<dbReference type="Pfam" id="PF01850">
    <property type="entry name" value="PIN"/>
    <property type="match status" value="1"/>
</dbReference>
<protein>
    <submittedName>
        <fullName evidence="2">Type II toxin-antitoxin system VapC family toxin</fullName>
    </submittedName>
</protein>
<dbReference type="InterPro" id="IPR029060">
    <property type="entry name" value="PIN-like_dom_sf"/>
</dbReference>
<reference evidence="2" key="2">
    <citation type="submission" date="2020-08" db="EMBL/GenBank/DDBJ databases">
        <authorList>
            <person name="Chen M."/>
            <person name="Teng W."/>
            <person name="Zhao L."/>
            <person name="Hu C."/>
            <person name="Zhou Y."/>
            <person name="Han B."/>
            <person name="Song L."/>
            <person name="Shu W."/>
        </authorList>
    </citation>
    <scope>NUCLEOTIDE SEQUENCE</scope>
    <source>
        <strain evidence="2">FACHB-1277</strain>
    </source>
</reference>
<organism evidence="2 3">
    <name type="scientific">Pseudanabaena cinerea FACHB-1277</name>
    <dbReference type="NCBI Taxonomy" id="2949581"/>
    <lineage>
        <taxon>Bacteria</taxon>
        <taxon>Bacillati</taxon>
        <taxon>Cyanobacteriota</taxon>
        <taxon>Cyanophyceae</taxon>
        <taxon>Pseudanabaenales</taxon>
        <taxon>Pseudanabaenaceae</taxon>
        <taxon>Pseudanabaena</taxon>
        <taxon>Pseudanabaena cinerea</taxon>
    </lineage>
</organism>
<keyword evidence="3" id="KW-1185">Reference proteome</keyword>
<proteinExistence type="predicted"/>
<dbReference type="InterPro" id="IPR041705">
    <property type="entry name" value="PIN_Sll0205"/>
</dbReference>
<reference evidence="2" key="1">
    <citation type="journal article" date="2015" name="ISME J.">
        <title>Draft Genome Sequence of Streptomyces incarnatus NRRL8089, which Produces the Nucleoside Antibiotic Sinefungin.</title>
        <authorList>
            <person name="Oshima K."/>
            <person name="Hattori M."/>
            <person name="Shimizu H."/>
            <person name="Fukuda K."/>
            <person name="Nemoto M."/>
            <person name="Inagaki K."/>
            <person name="Tamura T."/>
        </authorList>
    </citation>
    <scope>NUCLEOTIDE SEQUENCE</scope>
    <source>
        <strain evidence="2">FACHB-1277</strain>
    </source>
</reference>
<dbReference type="EMBL" id="JACJPY010000053">
    <property type="protein sequence ID" value="MBD2151443.1"/>
    <property type="molecule type" value="Genomic_DNA"/>
</dbReference>
<dbReference type="PANTHER" id="PTHR36173">
    <property type="entry name" value="RIBONUCLEASE VAPC16-RELATED"/>
    <property type="match status" value="1"/>
</dbReference>
<dbReference type="AlphaFoldDB" id="A0A926Z744"/>
<dbReference type="PANTHER" id="PTHR36173:SF1">
    <property type="entry name" value="RIBONUCLEASE VAPC22"/>
    <property type="match status" value="1"/>
</dbReference>
<dbReference type="InterPro" id="IPR002716">
    <property type="entry name" value="PIN_dom"/>
</dbReference>
<dbReference type="Gene3D" id="3.40.50.1010">
    <property type="entry name" value="5'-nuclease"/>
    <property type="match status" value="1"/>
</dbReference>
<sequence>MRLVLIDTHVLIWYLVSPDLLSATALEIVRSVINDGYPILISSMSVVEICYLTEKQKIPPIVLERVQAALNNSNSGMKILPVSHEIALEMQKIPRETVPEMCDRIIAATALYLGLPLVTKDHKIRNLDVIQTIWDNPNL</sequence>
<evidence type="ECO:0000259" key="1">
    <source>
        <dbReference type="Pfam" id="PF01850"/>
    </source>
</evidence>
<dbReference type="InterPro" id="IPR052919">
    <property type="entry name" value="TA_system_RNase"/>
</dbReference>
<dbReference type="RefSeq" id="WP_190351861.1">
    <property type="nucleotide sequence ID" value="NZ_JACJPY010000053.1"/>
</dbReference>
<name>A0A926Z744_9CYAN</name>